<dbReference type="InterPro" id="IPR022565">
    <property type="entry name" value="DUF2608"/>
</dbReference>
<dbReference type="Proteomes" id="UP000281474">
    <property type="component" value="Unassembled WGS sequence"/>
</dbReference>
<dbReference type="AlphaFoldDB" id="A0A3L8PV28"/>
<proteinExistence type="predicted"/>
<comment type="caution">
    <text evidence="2">The sequence shown here is derived from an EMBL/GenBank/DDBJ whole genome shotgun (WGS) entry which is preliminary data.</text>
</comment>
<evidence type="ECO:0000313" key="3">
    <source>
        <dbReference type="Proteomes" id="UP000281474"/>
    </source>
</evidence>
<gene>
    <name evidence="2" type="ORF">D5018_13085</name>
</gene>
<keyword evidence="3" id="KW-1185">Reference proteome</keyword>
<dbReference type="EMBL" id="QZEI01000039">
    <property type="protein sequence ID" value="RLV59277.1"/>
    <property type="molecule type" value="Genomic_DNA"/>
</dbReference>
<name>A0A3L8PV28_9GAMM</name>
<evidence type="ECO:0000256" key="1">
    <source>
        <dbReference type="ARBA" id="ARBA00022729"/>
    </source>
</evidence>
<sequence length="331" mass="37170">MAVEVSPHNSPIFASPVTSHAVQELIFNFQPNPYSVSLSVSNDCSGDCAGLGEWHQGEKKTAPLVKQGEQKQTNESQTRLGKRCGVDFTIDCSKQAKLINPLHQITIPEGLPDGVEHQIFNLCELVPLIKKLDPLDGDVIIGFDLDDMLIQEDQVNGGFKLIETRCREELEQLQKQFPFAKLCIITHTDNSKVESKLACIEGGFPTKSFKFMRGRVFFESENKGELLSKCLKENGINPIKSTIVFIDNDSENLVSIKREFGSRATTVQYLKGIPTMVDNLVKIYKVLDDTQLWSLCECSKLAKTSELFEHLKGPFRQLKEYEAASNRQNKK</sequence>
<evidence type="ECO:0000313" key="2">
    <source>
        <dbReference type="EMBL" id="RLV59277.1"/>
    </source>
</evidence>
<dbReference type="RefSeq" id="WP_121839446.1">
    <property type="nucleotide sequence ID" value="NZ_ML014788.1"/>
</dbReference>
<protein>
    <submittedName>
        <fullName evidence="2">DUF2608 domain-containing protein</fullName>
    </submittedName>
</protein>
<organism evidence="2 3">
    <name type="scientific">Parashewanella curva</name>
    <dbReference type="NCBI Taxonomy" id="2338552"/>
    <lineage>
        <taxon>Bacteria</taxon>
        <taxon>Pseudomonadati</taxon>
        <taxon>Pseudomonadota</taxon>
        <taxon>Gammaproteobacteria</taxon>
        <taxon>Alteromonadales</taxon>
        <taxon>Shewanellaceae</taxon>
        <taxon>Parashewanella</taxon>
    </lineage>
</organism>
<keyword evidence="1" id="KW-0732">Signal</keyword>
<dbReference type="Pfam" id="PF11019">
    <property type="entry name" value="DUF2608"/>
    <property type="match status" value="1"/>
</dbReference>
<reference evidence="2 3" key="1">
    <citation type="submission" date="2018-09" db="EMBL/GenBank/DDBJ databases">
        <title>Phylogeny of the Shewanellaceae, and recommendation for two new genera, Pseudoshewanella and Parashewanella.</title>
        <authorList>
            <person name="Wang G."/>
        </authorList>
    </citation>
    <scope>NUCLEOTIDE SEQUENCE [LARGE SCALE GENOMIC DNA]</scope>
    <source>
        <strain evidence="2 3">C51</strain>
    </source>
</reference>
<accession>A0A3L8PV28</accession>